<dbReference type="RefSeq" id="WP_029637027.1">
    <property type="nucleotide sequence ID" value="NZ_JACJTA010000158.1"/>
</dbReference>
<protein>
    <submittedName>
        <fullName evidence="1">Uncharacterized protein</fullName>
    </submittedName>
</protein>
<keyword evidence="2" id="KW-1185">Reference proteome</keyword>
<dbReference type="Proteomes" id="UP000660380">
    <property type="component" value="Unassembled WGS sequence"/>
</dbReference>
<organism evidence="1 2">
    <name type="scientific">Scytonema hofmannii FACHB-248</name>
    <dbReference type="NCBI Taxonomy" id="1842502"/>
    <lineage>
        <taxon>Bacteria</taxon>
        <taxon>Bacillati</taxon>
        <taxon>Cyanobacteriota</taxon>
        <taxon>Cyanophyceae</taxon>
        <taxon>Nostocales</taxon>
        <taxon>Scytonemataceae</taxon>
        <taxon>Scytonema</taxon>
    </lineage>
</organism>
<sequence length="144" mass="16626">MIQTQLVFRHEYRFDLKKIESVIIPYLFNNDTSLIISVDAKNPKNYKSAGRIDQSLIDYPGKLIASSHVVRFGNQELEFPQKGKFQLVFYPNYYLGKTTIKVSKLILPQNVTTSFEQTTLDTLNRVEAKLDNLDNFEITEDADT</sequence>
<evidence type="ECO:0000313" key="1">
    <source>
        <dbReference type="EMBL" id="MBD2609454.1"/>
    </source>
</evidence>
<reference evidence="1 2" key="1">
    <citation type="journal article" date="2020" name="ISME J.">
        <title>Comparative genomics reveals insights into cyanobacterial evolution and habitat adaptation.</title>
        <authorList>
            <person name="Chen M.Y."/>
            <person name="Teng W.K."/>
            <person name="Zhao L."/>
            <person name="Hu C.X."/>
            <person name="Zhou Y.K."/>
            <person name="Han B.P."/>
            <person name="Song L.R."/>
            <person name="Shu W.S."/>
        </authorList>
    </citation>
    <scope>NUCLEOTIDE SEQUENCE [LARGE SCALE GENOMIC DNA]</scope>
    <source>
        <strain evidence="1 2">FACHB-248</strain>
    </source>
</reference>
<comment type="caution">
    <text evidence="1">The sequence shown here is derived from an EMBL/GenBank/DDBJ whole genome shotgun (WGS) entry which is preliminary data.</text>
</comment>
<gene>
    <name evidence="1" type="ORF">H6G81_34435</name>
</gene>
<name>A0ABR8H1L6_9CYAN</name>
<evidence type="ECO:0000313" key="2">
    <source>
        <dbReference type="Proteomes" id="UP000660380"/>
    </source>
</evidence>
<accession>A0ABR8H1L6</accession>
<dbReference type="EMBL" id="JACJTA010000158">
    <property type="protein sequence ID" value="MBD2609454.1"/>
    <property type="molecule type" value="Genomic_DNA"/>
</dbReference>
<proteinExistence type="predicted"/>